<dbReference type="Gene3D" id="1.10.1660.10">
    <property type="match status" value="1"/>
</dbReference>
<evidence type="ECO:0000313" key="5">
    <source>
        <dbReference type="Proteomes" id="UP000326912"/>
    </source>
</evidence>
<evidence type="ECO:0000259" key="3">
    <source>
        <dbReference type="PROSITE" id="PS50937"/>
    </source>
</evidence>
<dbReference type="InterPro" id="IPR011256">
    <property type="entry name" value="Reg_factor_effector_dom_sf"/>
</dbReference>
<dbReference type="CDD" id="cd01107">
    <property type="entry name" value="HTH_BmrR"/>
    <property type="match status" value="1"/>
</dbReference>
<dbReference type="SMART" id="SM00871">
    <property type="entry name" value="AraC_E_bind"/>
    <property type="match status" value="1"/>
</dbReference>
<dbReference type="InterPro" id="IPR047057">
    <property type="entry name" value="MerR_fam"/>
</dbReference>
<feature type="coiled-coil region" evidence="2">
    <location>
        <begin position="86"/>
        <end position="113"/>
    </location>
</feature>
<comment type="caution">
    <text evidence="4">The sequence shown here is derived from an EMBL/GenBank/DDBJ whole genome shotgun (WGS) entry which is preliminary data.</text>
</comment>
<dbReference type="PROSITE" id="PS50937">
    <property type="entry name" value="HTH_MERR_2"/>
    <property type="match status" value="1"/>
</dbReference>
<protein>
    <submittedName>
        <fullName evidence="4">MerR family transcriptional regulator</fullName>
    </submittedName>
</protein>
<evidence type="ECO:0000256" key="1">
    <source>
        <dbReference type="ARBA" id="ARBA00023125"/>
    </source>
</evidence>
<reference evidence="4 5" key="1">
    <citation type="submission" date="2019-10" db="EMBL/GenBank/DDBJ databases">
        <title>Dictyobacter vulcani sp. nov., within the class Ktedonobacteria, isolated from soil of volcanic Mt. Zao.</title>
        <authorList>
            <person name="Zheng Y."/>
            <person name="Wang C.M."/>
            <person name="Sakai Y."/>
            <person name="Abe K."/>
            <person name="Yokota A."/>
            <person name="Yabe S."/>
        </authorList>
    </citation>
    <scope>NUCLEOTIDE SEQUENCE [LARGE SCALE GENOMIC DNA]</scope>
    <source>
        <strain evidence="4 5">W12</strain>
    </source>
</reference>
<dbReference type="Pfam" id="PF13411">
    <property type="entry name" value="MerR_1"/>
    <property type="match status" value="1"/>
</dbReference>
<gene>
    <name evidence="4" type="ORF">KDW_37690</name>
</gene>
<dbReference type="InterPro" id="IPR010499">
    <property type="entry name" value="AraC_E-bd"/>
</dbReference>
<dbReference type="SMART" id="SM00422">
    <property type="entry name" value="HTH_MERR"/>
    <property type="match status" value="1"/>
</dbReference>
<dbReference type="Gene3D" id="3.20.80.10">
    <property type="entry name" value="Regulatory factor, effector binding domain"/>
    <property type="match status" value="1"/>
</dbReference>
<evidence type="ECO:0000256" key="2">
    <source>
        <dbReference type="SAM" id="Coils"/>
    </source>
</evidence>
<evidence type="ECO:0000313" key="4">
    <source>
        <dbReference type="EMBL" id="GER89607.1"/>
    </source>
</evidence>
<sequence>MIKIGDFSRLSQVPISTLRYYDELGLLRPAAIDEATGYRFYTLEQLPLLNRILALKWLGLSLDQIAQLLAEKVPVPQIRGMLLMKRLDLQQQVREGEEKLSRVETRLKMLEQDNDMSYDVVLKSIPASMIASRRNLVANFEDWLKFKAETQLIIRQSGLKEIGPWMTLYHHEGYREQDLYVEVAVPVDAALGRKLQQAESPDFTLYELAEENVASVVYPYSKEAVAEVYEAIGLWVYSHGYRYVGSCREVYLQDGEQFREQEEIQFPVEKV</sequence>
<feature type="domain" description="HTH merR-type" evidence="3">
    <location>
        <begin position="1"/>
        <end position="71"/>
    </location>
</feature>
<dbReference type="RefSeq" id="WP_162005375.1">
    <property type="nucleotide sequence ID" value="NZ_BKZW01000002.1"/>
</dbReference>
<proteinExistence type="predicted"/>
<accession>A0A5J4KT65</accession>
<dbReference type="PANTHER" id="PTHR30204">
    <property type="entry name" value="REDOX-CYCLING DRUG-SENSING TRANSCRIPTIONAL ACTIVATOR SOXR"/>
    <property type="match status" value="1"/>
</dbReference>
<keyword evidence="2" id="KW-0175">Coiled coil</keyword>
<dbReference type="AlphaFoldDB" id="A0A5J4KT65"/>
<dbReference type="SUPFAM" id="SSF46955">
    <property type="entry name" value="Putative DNA-binding domain"/>
    <property type="match status" value="1"/>
</dbReference>
<dbReference type="PANTHER" id="PTHR30204:SF97">
    <property type="entry name" value="MERR FAMILY REGULATORY PROTEIN"/>
    <property type="match status" value="1"/>
</dbReference>
<dbReference type="GO" id="GO:0003700">
    <property type="term" value="F:DNA-binding transcription factor activity"/>
    <property type="evidence" value="ECO:0007669"/>
    <property type="project" value="InterPro"/>
</dbReference>
<dbReference type="InterPro" id="IPR000551">
    <property type="entry name" value="MerR-type_HTH_dom"/>
</dbReference>
<dbReference type="Proteomes" id="UP000326912">
    <property type="component" value="Unassembled WGS sequence"/>
</dbReference>
<keyword evidence="5" id="KW-1185">Reference proteome</keyword>
<dbReference type="GO" id="GO:0003677">
    <property type="term" value="F:DNA binding"/>
    <property type="evidence" value="ECO:0007669"/>
    <property type="project" value="UniProtKB-KW"/>
</dbReference>
<dbReference type="InterPro" id="IPR009061">
    <property type="entry name" value="DNA-bd_dom_put_sf"/>
</dbReference>
<organism evidence="4 5">
    <name type="scientific">Dictyobacter vulcani</name>
    <dbReference type="NCBI Taxonomy" id="2607529"/>
    <lineage>
        <taxon>Bacteria</taxon>
        <taxon>Bacillati</taxon>
        <taxon>Chloroflexota</taxon>
        <taxon>Ktedonobacteria</taxon>
        <taxon>Ktedonobacterales</taxon>
        <taxon>Dictyobacteraceae</taxon>
        <taxon>Dictyobacter</taxon>
    </lineage>
</organism>
<dbReference type="EMBL" id="BKZW01000002">
    <property type="protein sequence ID" value="GER89607.1"/>
    <property type="molecule type" value="Genomic_DNA"/>
</dbReference>
<keyword evidence="1" id="KW-0238">DNA-binding</keyword>
<dbReference type="SUPFAM" id="SSF55136">
    <property type="entry name" value="Probable bacterial effector-binding domain"/>
    <property type="match status" value="1"/>
</dbReference>
<name>A0A5J4KT65_9CHLR</name>